<reference evidence="8 9" key="1">
    <citation type="submission" date="2019-09" db="EMBL/GenBank/DDBJ databases">
        <authorList>
            <person name="Feng G."/>
        </authorList>
    </citation>
    <scope>NUCLEOTIDE SEQUENCE [LARGE SCALE GENOMIC DNA]</scope>
    <source>
        <strain evidence="7 8">KACC 19283</strain>
        <strain evidence="6 9">KACC 19284</strain>
    </source>
</reference>
<dbReference type="EMBL" id="VYQB01000001">
    <property type="protein sequence ID" value="KAA9021532.1"/>
    <property type="molecule type" value="Genomic_DNA"/>
</dbReference>
<evidence type="ECO:0000256" key="2">
    <source>
        <dbReference type="PIRSR" id="PIRSR601952-1"/>
    </source>
</evidence>
<evidence type="ECO:0000313" key="8">
    <source>
        <dbReference type="Proteomes" id="UP000325933"/>
    </source>
</evidence>
<dbReference type="PANTHER" id="PTHR11596">
    <property type="entry name" value="ALKALINE PHOSPHATASE"/>
    <property type="match status" value="1"/>
</dbReference>
<feature type="active site" description="Phosphoserine intermediate" evidence="2">
    <location>
        <position position="91"/>
    </location>
</feature>
<keyword evidence="3" id="KW-0460">Magnesium</keyword>
<dbReference type="PRINTS" id="PR00113">
    <property type="entry name" value="ALKPHPHTASE"/>
</dbReference>
<keyword evidence="5" id="KW-0732">Signal</keyword>
<dbReference type="EMBL" id="VYQA01000001">
    <property type="protein sequence ID" value="KAA9033894.1"/>
    <property type="molecule type" value="Genomic_DNA"/>
</dbReference>
<comment type="cofactor">
    <cofactor evidence="3">
        <name>Zn(2+)</name>
        <dbReference type="ChEBI" id="CHEBI:29105"/>
    </cofactor>
    <text evidence="3">Binds 2 Zn(2+) ions.</text>
</comment>
<name>A0A5J5IEG1_9SPHN</name>
<dbReference type="InterPro" id="IPR001952">
    <property type="entry name" value="Alkaline_phosphatase"/>
</dbReference>
<feature type="binding site" evidence="3">
    <location>
        <position position="297"/>
    </location>
    <ligand>
        <name>Zn(2+)</name>
        <dbReference type="ChEBI" id="CHEBI:29105"/>
        <label>2</label>
    </ligand>
</feature>
<dbReference type="AlphaFoldDB" id="A0A5J5IEG1"/>
<feature type="binding site" evidence="3">
    <location>
        <position position="47"/>
    </location>
    <ligand>
        <name>Zn(2+)</name>
        <dbReference type="ChEBI" id="CHEBI:29105"/>
        <label>2</label>
    </ligand>
</feature>
<feature type="binding site" evidence="3">
    <location>
        <position position="47"/>
    </location>
    <ligand>
        <name>Mg(2+)</name>
        <dbReference type="ChEBI" id="CHEBI:18420"/>
    </ligand>
</feature>
<dbReference type="CDD" id="cd16012">
    <property type="entry name" value="ALP"/>
    <property type="match status" value="1"/>
</dbReference>
<keyword evidence="3" id="KW-0862">Zinc</keyword>
<dbReference type="GO" id="GO:0046872">
    <property type="term" value="F:metal ion binding"/>
    <property type="evidence" value="ECO:0007669"/>
    <property type="project" value="UniProtKB-KW"/>
</dbReference>
<accession>A0A5J5IEG1</accession>
<dbReference type="SUPFAM" id="SSF53649">
    <property type="entry name" value="Alkaline phosphatase-like"/>
    <property type="match status" value="1"/>
</dbReference>
<comment type="cofactor">
    <cofactor evidence="3">
        <name>Mg(2+)</name>
        <dbReference type="ChEBI" id="CHEBI:18420"/>
    </cofactor>
    <text evidence="3">Binds 1 Mg(2+) ion.</text>
</comment>
<evidence type="ECO:0000256" key="5">
    <source>
        <dbReference type="SAM" id="SignalP"/>
    </source>
</evidence>
<sequence>MPAFPAFSLRSMLLTAAAAIATMAAPAQAKEAKQAPKARNIILFLGDAGGVSTINAAGILAHDKPQSLFIQSMPHVALSDTSALDKWVTDSAAGMTAIVTGHKTNNAMVSMVPGPDGALTPVKSLLEYAEQRGLSTGVVTNKPIWDATPAANYAHVAARSNKGDIFAQMLKPRFGNGVDIILGKGRKDAVAAFNAAGTTPEKAFATAGYAFGEDPALIATSPRTAVLRDSDFAPTPAVEATIGQLARNPKGYFLMVEWDMHTDDPLGGMRHVIEMDDMIRRVSAMAGPDTLILFTADHSFGLRMTGGKRDTPLAQQYDPAKPGVISVEDSHTGEEVIVAASGPGSDQVHGFMPNTRLFDIMMSALGWKKDK</sequence>
<feature type="binding site" evidence="3">
    <location>
        <position position="261"/>
    </location>
    <ligand>
        <name>Zn(2+)</name>
        <dbReference type="ChEBI" id="CHEBI:29105"/>
        <label>2</label>
    </ligand>
</feature>
<protein>
    <submittedName>
        <fullName evidence="7">Alkaline phosphatase</fullName>
    </submittedName>
</protein>
<feature type="binding site" evidence="3">
    <location>
        <position position="298"/>
    </location>
    <ligand>
        <name>Zn(2+)</name>
        <dbReference type="ChEBI" id="CHEBI:29105"/>
        <label>2</label>
    </ligand>
</feature>
<proteinExistence type="inferred from homology"/>
<dbReference type="PANTHER" id="PTHR11596:SF5">
    <property type="entry name" value="ALKALINE PHOSPHATASE"/>
    <property type="match status" value="1"/>
</dbReference>
<evidence type="ECO:0000313" key="7">
    <source>
        <dbReference type="EMBL" id="KAA9033894.1"/>
    </source>
</evidence>
<evidence type="ECO:0000256" key="3">
    <source>
        <dbReference type="PIRSR" id="PIRSR601952-2"/>
    </source>
</evidence>
<evidence type="ECO:0000256" key="4">
    <source>
        <dbReference type="RuleBase" id="RU003946"/>
    </source>
</evidence>
<evidence type="ECO:0000313" key="6">
    <source>
        <dbReference type="EMBL" id="KAA9021532.1"/>
    </source>
</evidence>
<feature type="binding site" evidence="3">
    <location>
        <position position="146"/>
    </location>
    <ligand>
        <name>Mg(2+)</name>
        <dbReference type="ChEBI" id="CHEBI:18420"/>
    </ligand>
</feature>
<feature type="chain" id="PRO_5023893424" evidence="5">
    <location>
        <begin position="30"/>
        <end position="371"/>
    </location>
</feature>
<feature type="binding site" evidence="3">
    <location>
        <position position="257"/>
    </location>
    <ligand>
        <name>Mg(2+)</name>
        <dbReference type="ChEBI" id="CHEBI:18420"/>
    </ligand>
</feature>
<feature type="signal peptide" evidence="5">
    <location>
        <begin position="1"/>
        <end position="29"/>
    </location>
</feature>
<keyword evidence="9" id="KW-1185">Reference proteome</keyword>
<evidence type="ECO:0000256" key="1">
    <source>
        <dbReference type="ARBA" id="ARBA00022553"/>
    </source>
</evidence>
<dbReference type="Gene3D" id="3.40.720.10">
    <property type="entry name" value="Alkaline Phosphatase, subunit A"/>
    <property type="match status" value="1"/>
</dbReference>
<comment type="caution">
    <text evidence="7">The sequence shown here is derived from an EMBL/GenBank/DDBJ whole genome shotgun (WGS) entry which is preliminary data.</text>
</comment>
<comment type="similarity">
    <text evidence="4">Belongs to the alkaline phosphatase family.</text>
</comment>
<dbReference type="Proteomes" id="UP000325933">
    <property type="component" value="Unassembled WGS sequence"/>
</dbReference>
<keyword evidence="1" id="KW-0597">Phosphoprotein</keyword>
<dbReference type="Proteomes" id="UP000326364">
    <property type="component" value="Unassembled WGS sequence"/>
</dbReference>
<gene>
    <name evidence="7" type="ORF">F4U95_00985</name>
    <name evidence="6" type="ORF">F4U96_00985</name>
</gene>
<dbReference type="Pfam" id="PF00245">
    <property type="entry name" value="Alk_phosphatase"/>
    <property type="match status" value="2"/>
</dbReference>
<dbReference type="GO" id="GO:0004035">
    <property type="term" value="F:alkaline phosphatase activity"/>
    <property type="evidence" value="ECO:0007669"/>
    <property type="project" value="TreeGrafter"/>
</dbReference>
<evidence type="ECO:0000313" key="9">
    <source>
        <dbReference type="Proteomes" id="UP000326364"/>
    </source>
</evidence>
<organism evidence="7 8">
    <name type="scientific">Sphingobium limneticum</name>
    <dbReference type="NCBI Taxonomy" id="1007511"/>
    <lineage>
        <taxon>Bacteria</taxon>
        <taxon>Pseudomonadati</taxon>
        <taxon>Pseudomonadota</taxon>
        <taxon>Alphaproteobacteria</taxon>
        <taxon>Sphingomonadales</taxon>
        <taxon>Sphingomonadaceae</taxon>
        <taxon>Sphingobium</taxon>
    </lineage>
</organism>
<dbReference type="SMART" id="SM00098">
    <property type="entry name" value="alkPPc"/>
    <property type="match status" value="1"/>
</dbReference>
<keyword evidence="3" id="KW-0479">Metal-binding</keyword>
<feature type="binding site" evidence="3">
    <location>
        <position position="148"/>
    </location>
    <ligand>
        <name>Mg(2+)</name>
        <dbReference type="ChEBI" id="CHEBI:18420"/>
    </ligand>
</feature>
<dbReference type="InterPro" id="IPR017850">
    <property type="entry name" value="Alkaline_phosphatase_core_sf"/>
</dbReference>